<accession>A0A6I4IS09</accession>
<organism evidence="3 4">
    <name type="scientific">Flavobacterium profundi</name>
    <dbReference type="NCBI Taxonomy" id="1774945"/>
    <lineage>
        <taxon>Bacteria</taxon>
        <taxon>Pseudomonadati</taxon>
        <taxon>Bacteroidota</taxon>
        <taxon>Flavobacteriia</taxon>
        <taxon>Flavobacteriales</taxon>
        <taxon>Flavobacteriaceae</taxon>
        <taxon>Flavobacterium</taxon>
    </lineage>
</organism>
<dbReference type="PANTHER" id="PTHR46376">
    <property type="entry name" value="LEUCINE-ZIPPER-LIKE TRANSCRIPTIONAL REGULATOR 1"/>
    <property type="match status" value="1"/>
</dbReference>
<keyword evidence="1" id="KW-0880">Kelch repeat</keyword>
<proteinExistence type="predicted"/>
<reference evidence="4" key="1">
    <citation type="submission" date="2019-05" db="EMBL/GenBank/DDBJ databases">
        <title>Flavobacterium profundi sp. nov., isolated from a deep-sea seamount.</title>
        <authorList>
            <person name="Zhang D.-C."/>
        </authorList>
    </citation>
    <scope>NUCLEOTIDE SEQUENCE [LARGE SCALE GENOMIC DNA]</scope>
    <source>
        <strain evidence="4">TP390</strain>
    </source>
</reference>
<dbReference type="EMBL" id="WQLW01000002">
    <property type="protein sequence ID" value="MVO08157.1"/>
    <property type="molecule type" value="Genomic_DNA"/>
</dbReference>
<sequence length="415" mass="45923">MFNFKAKIMKNKHILYLSVLSILWSCSEEDSSDTPNQNPSVFDLVAIADGATNVTLNPTFIWEPAIDPEGFNVTYDVLIGTSENDLQPIASNINGTTFTPSERLPLSENLFWSIKAKDNLGAQTQANSVFNFTTRNLTNGTLGLNGFTLLNEHTTLVFQDKLWILGGENNGVRNSSDGVNWTVINSSPPFGSRKNHSSVVFDNKMWVIGGKTNTVNNKNDVWFSTDGVTWTQATAAASFSVRQGHSSVVFDNKMWVIGGHLNASQSLNDVWFSTDGVTWLPATNNANIAIKQEHATVVFNNKMIMVNGNEVRTSTNGATWELVTTVSGFGSRSHHQLLVYDAKIWLIAGFATIDRNDVWFSKNGFDWTRNVESANFNDRSSHTATAFKDKIWVIGGLKLFASSSEEPNNGIWFLD</sequence>
<dbReference type="OrthoDB" id="211220at2"/>
<dbReference type="InterPro" id="IPR051568">
    <property type="entry name" value="LZTR1/Attractin"/>
</dbReference>
<evidence type="ECO:0000256" key="2">
    <source>
        <dbReference type="ARBA" id="ARBA00022737"/>
    </source>
</evidence>
<evidence type="ECO:0000256" key="1">
    <source>
        <dbReference type="ARBA" id="ARBA00022441"/>
    </source>
</evidence>
<dbReference type="Proteomes" id="UP000431264">
    <property type="component" value="Unassembled WGS sequence"/>
</dbReference>
<dbReference type="Gene3D" id="2.120.10.80">
    <property type="entry name" value="Kelch-type beta propeller"/>
    <property type="match status" value="2"/>
</dbReference>
<keyword evidence="2" id="KW-0677">Repeat</keyword>
<dbReference type="PANTHER" id="PTHR46376:SF1">
    <property type="entry name" value="LEUCINE-ZIPPER-LIKE TRANSCRIPTIONAL REGULATOR 1"/>
    <property type="match status" value="1"/>
</dbReference>
<dbReference type="AlphaFoldDB" id="A0A6I4IS09"/>
<name>A0A6I4IS09_9FLAO</name>
<protein>
    <submittedName>
        <fullName evidence="3">Uncharacterized protein</fullName>
    </submittedName>
</protein>
<evidence type="ECO:0000313" key="3">
    <source>
        <dbReference type="EMBL" id="MVO08157.1"/>
    </source>
</evidence>
<comment type="caution">
    <text evidence="3">The sequence shown here is derived from an EMBL/GenBank/DDBJ whole genome shotgun (WGS) entry which is preliminary data.</text>
</comment>
<keyword evidence="4" id="KW-1185">Reference proteome</keyword>
<evidence type="ECO:0000313" key="4">
    <source>
        <dbReference type="Proteomes" id="UP000431264"/>
    </source>
</evidence>
<gene>
    <name evidence="3" type="ORF">GOQ30_03130</name>
</gene>
<dbReference type="SUPFAM" id="SSF117281">
    <property type="entry name" value="Kelch motif"/>
    <property type="match status" value="2"/>
</dbReference>
<dbReference type="Pfam" id="PF24681">
    <property type="entry name" value="Kelch_KLHDC2_KLHL20_DRC7"/>
    <property type="match status" value="1"/>
</dbReference>
<dbReference type="InterPro" id="IPR015915">
    <property type="entry name" value="Kelch-typ_b-propeller"/>
</dbReference>